<dbReference type="EMBL" id="MU032347">
    <property type="protein sequence ID" value="KAF3766248.1"/>
    <property type="molecule type" value="Genomic_DNA"/>
</dbReference>
<accession>A0A9P5CPK3</accession>
<evidence type="ECO:0000313" key="3">
    <source>
        <dbReference type="Proteomes" id="UP000803844"/>
    </source>
</evidence>
<feature type="compositionally biased region" description="Pro residues" evidence="1">
    <location>
        <begin position="27"/>
        <end position="36"/>
    </location>
</feature>
<protein>
    <recommendedName>
        <fullName evidence="4">SWIM-type domain-containing protein</fullName>
    </recommendedName>
</protein>
<proteinExistence type="predicted"/>
<reference evidence="2" key="1">
    <citation type="journal article" date="2020" name="Phytopathology">
        <title>Genome sequence of the chestnut blight fungus Cryphonectria parasitica EP155: A fundamental resource for an archetypical invasive plant pathogen.</title>
        <authorList>
            <person name="Crouch J.A."/>
            <person name="Dawe A."/>
            <person name="Aerts A."/>
            <person name="Barry K."/>
            <person name="Churchill A.C.L."/>
            <person name="Grimwood J."/>
            <person name="Hillman B."/>
            <person name="Milgroom M.G."/>
            <person name="Pangilinan J."/>
            <person name="Smith M."/>
            <person name="Salamov A."/>
            <person name="Schmutz J."/>
            <person name="Yadav J."/>
            <person name="Grigoriev I.V."/>
            <person name="Nuss D."/>
        </authorList>
    </citation>
    <scope>NUCLEOTIDE SEQUENCE</scope>
    <source>
        <strain evidence="2">EP155</strain>
    </source>
</reference>
<evidence type="ECO:0008006" key="4">
    <source>
        <dbReference type="Google" id="ProtNLM"/>
    </source>
</evidence>
<organism evidence="2 3">
    <name type="scientific">Cryphonectria parasitica (strain ATCC 38755 / EP155)</name>
    <dbReference type="NCBI Taxonomy" id="660469"/>
    <lineage>
        <taxon>Eukaryota</taxon>
        <taxon>Fungi</taxon>
        <taxon>Dikarya</taxon>
        <taxon>Ascomycota</taxon>
        <taxon>Pezizomycotina</taxon>
        <taxon>Sordariomycetes</taxon>
        <taxon>Sordariomycetidae</taxon>
        <taxon>Diaporthales</taxon>
        <taxon>Cryphonectriaceae</taxon>
        <taxon>Cryphonectria-Endothia species complex</taxon>
        <taxon>Cryphonectria</taxon>
    </lineage>
</organism>
<dbReference type="OrthoDB" id="74545at2759"/>
<feature type="region of interest" description="Disordered" evidence="1">
    <location>
        <begin position="21"/>
        <end position="43"/>
    </location>
</feature>
<evidence type="ECO:0000256" key="1">
    <source>
        <dbReference type="SAM" id="MobiDB-lite"/>
    </source>
</evidence>
<evidence type="ECO:0000313" key="2">
    <source>
        <dbReference type="EMBL" id="KAF3766248.1"/>
    </source>
</evidence>
<name>A0A9P5CPK3_CRYP1</name>
<dbReference type="GeneID" id="63838583"/>
<gene>
    <name evidence="2" type="ORF">M406DRAFT_339506</name>
</gene>
<dbReference type="RefSeq" id="XP_040777209.1">
    <property type="nucleotide sequence ID" value="XM_040921454.1"/>
</dbReference>
<sequence length="263" mass="27741">MSSTTSLPTPRQLLTSILNGAGTLPLQPLPPPPPPSSSSANPLRHLDQTRRHLFATLHVLFPSLLLPALDLLDRGLVTRLLHHHLPLDRHAVGQQAAHSSRYSRPSPPPSVYVVRSAQKKAFRRGLSSEGEAVSGQGVYLVHTAAWSCTCAAFAFSAFLPAAGHGSHHHHQSPSVRPLPSVGRADGVATVDAAGQLGDGDTLDSCGFGGLSLEGTEDDGGGMPPCCKHLLACVLAEKCHALFGRHVNVRTVGREEMAGIFADV</sequence>
<dbReference type="Proteomes" id="UP000803844">
    <property type="component" value="Unassembled WGS sequence"/>
</dbReference>
<comment type="caution">
    <text evidence="2">The sequence shown here is derived from an EMBL/GenBank/DDBJ whole genome shotgun (WGS) entry which is preliminary data.</text>
</comment>
<keyword evidence="3" id="KW-1185">Reference proteome</keyword>
<dbReference type="AlphaFoldDB" id="A0A9P5CPK3"/>